<dbReference type="EMBL" id="BGPR01027489">
    <property type="protein sequence ID" value="GBN98029.1"/>
    <property type="molecule type" value="Genomic_DNA"/>
</dbReference>
<gene>
    <name evidence="1" type="ORF">AVEN_266552_1</name>
    <name evidence="2" type="ORF">AVEN_91992_1</name>
</gene>
<sequence length="136" mass="15754">MEKDALFTNIPENMKHRKLEKPTLAQINNTNRQQITNNNNKSTQRLIADQFAKRRRLQRDLKAFKHTPKTILVVQHLRDNHHDEGPIFEELVPSSKTKKNPMSLYTPCTPVESYPTVCLETLTADTSECHGQERCT</sequence>
<dbReference type="Proteomes" id="UP000499080">
    <property type="component" value="Unassembled WGS sequence"/>
</dbReference>
<name>A0A4Y2TF47_ARAVE</name>
<reference evidence="1 3" key="1">
    <citation type="journal article" date="2019" name="Sci. Rep.">
        <title>Orb-weaving spider Araneus ventricosus genome elucidates the spidroin gene catalogue.</title>
        <authorList>
            <person name="Kono N."/>
            <person name="Nakamura H."/>
            <person name="Ohtoshi R."/>
            <person name="Moran D.A.P."/>
            <person name="Shinohara A."/>
            <person name="Yoshida Y."/>
            <person name="Fujiwara M."/>
            <person name="Mori M."/>
            <person name="Tomita M."/>
            <person name="Arakawa K."/>
        </authorList>
    </citation>
    <scope>NUCLEOTIDE SEQUENCE [LARGE SCALE GENOMIC DNA]</scope>
</reference>
<comment type="caution">
    <text evidence="1">The sequence shown here is derived from an EMBL/GenBank/DDBJ whole genome shotgun (WGS) entry which is preliminary data.</text>
</comment>
<proteinExistence type="predicted"/>
<evidence type="ECO:0000313" key="1">
    <source>
        <dbReference type="EMBL" id="GBN98029.1"/>
    </source>
</evidence>
<evidence type="ECO:0000313" key="3">
    <source>
        <dbReference type="Proteomes" id="UP000499080"/>
    </source>
</evidence>
<dbReference type="AlphaFoldDB" id="A0A4Y2TF47"/>
<keyword evidence="3" id="KW-1185">Reference proteome</keyword>
<accession>A0A4Y2TF47</accession>
<evidence type="ECO:0000313" key="2">
    <source>
        <dbReference type="EMBL" id="GBN98033.1"/>
    </source>
</evidence>
<organism evidence="1 3">
    <name type="scientific">Araneus ventricosus</name>
    <name type="common">Orbweaver spider</name>
    <name type="synonym">Epeira ventricosa</name>
    <dbReference type="NCBI Taxonomy" id="182803"/>
    <lineage>
        <taxon>Eukaryota</taxon>
        <taxon>Metazoa</taxon>
        <taxon>Ecdysozoa</taxon>
        <taxon>Arthropoda</taxon>
        <taxon>Chelicerata</taxon>
        <taxon>Arachnida</taxon>
        <taxon>Araneae</taxon>
        <taxon>Araneomorphae</taxon>
        <taxon>Entelegynae</taxon>
        <taxon>Araneoidea</taxon>
        <taxon>Araneidae</taxon>
        <taxon>Araneus</taxon>
    </lineage>
</organism>
<dbReference type="EMBL" id="BGPR01027491">
    <property type="protein sequence ID" value="GBN98033.1"/>
    <property type="molecule type" value="Genomic_DNA"/>
</dbReference>
<protein>
    <submittedName>
        <fullName evidence="1">Uncharacterized protein</fullName>
    </submittedName>
</protein>